<dbReference type="EMBL" id="CP003065">
    <property type="protein sequence ID" value="AEV68942.1"/>
    <property type="molecule type" value="Genomic_DNA"/>
</dbReference>
<dbReference type="AlphaFoldDB" id="G8LYH3"/>
<dbReference type="KEGG" id="ccl:Clocl_2362"/>
<dbReference type="eggNOG" id="COG1595">
    <property type="taxonomic scope" value="Bacteria"/>
</dbReference>
<evidence type="ECO:0000256" key="2">
    <source>
        <dbReference type="ARBA" id="ARBA00023015"/>
    </source>
</evidence>
<dbReference type="GO" id="GO:0016987">
    <property type="term" value="F:sigma factor activity"/>
    <property type="evidence" value="ECO:0007669"/>
    <property type="project" value="UniProtKB-KW"/>
</dbReference>
<evidence type="ECO:0000256" key="5">
    <source>
        <dbReference type="ARBA" id="ARBA00023163"/>
    </source>
</evidence>
<evidence type="ECO:0000256" key="4">
    <source>
        <dbReference type="ARBA" id="ARBA00023125"/>
    </source>
</evidence>
<dbReference type="InterPro" id="IPR013324">
    <property type="entry name" value="RNA_pol_sigma_r3/r4-like"/>
</dbReference>
<dbReference type="PANTHER" id="PTHR43133">
    <property type="entry name" value="RNA POLYMERASE ECF-TYPE SIGMA FACTO"/>
    <property type="match status" value="1"/>
</dbReference>
<dbReference type="STRING" id="720554.Clocl_2362"/>
<dbReference type="Gene3D" id="1.10.1740.10">
    <property type="match status" value="1"/>
</dbReference>
<dbReference type="RefSeq" id="WP_014255513.1">
    <property type="nucleotide sequence ID" value="NC_016627.1"/>
</dbReference>
<dbReference type="GO" id="GO:0003677">
    <property type="term" value="F:DNA binding"/>
    <property type="evidence" value="ECO:0007669"/>
    <property type="project" value="UniProtKB-KW"/>
</dbReference>
<sequence>MEESLMVKEPPVGKNIKKMFEKNFTEKKHVYIKVAYSILYDEEDAKDVLQEAYCEALKHIKDLRDYNSFDIWFYKILINKCKQMYKKAKYRTKQLPIDESTPPTDAMFSKTRIDEKIILKDIIFNLSNEHREIIILKYFQGFSLKEISEITDLPLGTVKSRLFYAVEKIRKYYL</sequence>
<keyword evidence="9" id="KW-1185">Reference proteome</keyword>
<feature type="domain" description="RNA polymerase sigma-70 region 4" evidence="7">
    <location>
        <begin position="125"/>
        <end position="171"/>
    </location>
</feature>
<dbReference type="NCBIfam" id="TIGR02937">
    <property type="entry name" value="sigma70-ECF"/>
    <property type="match status" value="1"/>
</dbReference>
<dbReference type="InterPro" id="IPR007630">
    <property type="entry name" value="RNA_pol_sigma70_r4"/>
</dbReference>
<dbReference type="SUPFAM" id="SSF88946">
    <property type="entry name" value="Sigma2 domain of RNA polymerase sigma factors"/>
    <property type="match status" value="1"/>
</dbReference>
<evidence type="ECO:0000259" key="7">
    <source>
        <dbReference type="Pfam" id="PF04545"/>
    </source>
</evidence>
<evidence type="ECO:0000259" key="6">
    <source>
        <dbReference type="Pfam" id="PF04542"/>
    </source>
</evidence>
<proteinExistence type="inferred from homology"/>
<evidence type="ECO:0000313" key="8">
    <source>
        <dbReference type="EMBL" id="AEV68942.1"/>
    </source>
</evidence>
<dbReference type="InterPro" id="IPR014284">
    <property type="entry name" value="RNA_pol_sigma-70_dom"/>
</dbReference>
<dbReference type="InterPro" id="IPR007627">
    <property type="entry name" value="RNA_pol_sigma70_r2"/>
</dbReference>
<evidence type="ECO:0000256" key="3">
    <source>
        <dbReference type="ARBA" id="ARBA00023082"/>
    </source>
</evidence>
<dbReference type="InterPro" id="IPR039425">
    <property type="entry name" value="RNA_pol_sigma-70-like"/>
</dbReference>
<dbReference type="CDD" id="cd06171">
    <property type="entry name" value="Sigma70_r4"/>
    <property type="match status" value="1"/>
</dbReference>
<dbReference type="HOGENOM" id="CLU_047691_3_1_9"/>
<dbReference type="GO" id="GO:0006352">
    <property type="term" value="P:DNA-templated transcription initiation"/>
    <property type="evidence" value="ECO:0007669"/>
    <property type="project" value="InterPro"/>
</dbReference>
<dbReference type="InterPro" id="IPR036388">
    <property type="entry name" value="WH-like_DNA-bd_sf"/>
</dbReference>
<dbReference type="OrthoDB" id="9782703at2"/>
<dbReference type="Pfam" id="PF04542">
    <property type="entry name" value="Sigma70_r2"/>
    <property type="match status" value="1"/>
</dbReference>
<organism evidence="8 9">
    <name type="scientific">Acetivibrio clariflavus (strain DSM 19732 / NBRC 101661 / EBR45)</name>
    <name type="common">Clostridium clariflavum</name>
    <dbReference type="NCBI Taxonomy" id="720554"/>
    <lineage>
        <taxon>Bacteria</taxon>
        <taxon>Bacillati</taxon>
        <taxon>Bacillota</taxon>
        <taxon>Clostridia</taxon>
        <taxon>Eubacteriales</taxon>
        <taxon>Oscillospiraceae</taxon>
        <taxon>Acetivibrio</taxon>
    </lineage>
</organism>
<dbReference type="Proteomes" id="UP000005435">
    <property type="component" value="Chromosome"/>
</dbReference>
<evidence type="ECO:0000313" key="9">
    <source>
        <dbReference type="Proteomes" id="UP000005435"/>
    </source>
</evidence>
<accession>G8LYH3</accession>
<reference evidence="8 9" key="2">
    <citation type="journal article" date="2012" name="Stand. Genomic Sci.">
        <title>Complete Genome Sequence of Clostridium clariflavum DSM 19732.</title>
        <authorList>
            <person name="Izquierdo J.A."/>
            <person name="Goodwin L."/>
            <person name="Davenport K.W."/>
            <person name="Teshima H."/>
            <person name="Bruce D."/>
            <person name="Detter C."/>
            <person name="Tapia R."/>
            <person name="Han S."/>
            <person name="Land M."/>
            <person name="Hauser L."/>
            <person name="Jeffries C.D."/>
            <person name="Han J."/>
            <person name="Pitluck S."/>
            <person name="Nolan M."/>
            <person name="Chen A."/>
            <person name="Huntemann M."/>
            <person name="Mavromatis K."/>
            <person name="Mikhailova N."/>
            <person name="Liolios K."/>
            <person name="Woyke T."/>
            <person name="Lynd L.R."/>
        </authorList>
    </citation>
    <scope>NUCLEOTIDE SEQUENCE [LARGE SCALE GENOMIC DNA]</scope>
    <source>
        <strain evidence="9">DSM 19732 / NBRC 101661 / EBR45</strain>
    </source>
</reference>
<protein>
    <submittedName>
        <fullName evidence="8">RNA polymerase sigma factor, sigma-70 family</fullName>
    </submittedName>
</protein>
<dbReference type="Pfam" id="PF04545">
    <property type="entry name" value="Sigma70_r4"/>
    <property type="match status" value="1"/>
</dbReference>
<gene>
    <name evidence="8" type="ordered locus">Clocl_2362</name>
</gene>
<name>G8LYH3_ACECE</name>
<feature type="domain" description="RNA polymerase sigma-70 region 2" evidence="6">
    <location>
        <begin position="32"/>
        <end position="89"/>
    </location>
</feature>
<reference evidence="9" key="1">
    <citation type="submission" date="2011-12" db="EMBL/GenBank/DDBJ databases">
        <title>Complete sequence of Clostridium clariflavum DSM 19732.</title>
        <authorList>
            <consortium name="US DOE Joint Genome Institute"/>
            <person name="Lucas S."/>
            <person name="Han J."/>
            <person name="Lapidus A."/>
            <person name="Cheng J.-F."/>
            <person name="Goodwin L."/>
            <person name="Pitluck S."/>
            <person name="Peters L."/>
            <person name="Teshima H."/>
            <person name="Detter J.C."/>
            <person name="Han C."/>
            <person name="Tapia R."/>
            <person name="Land M."/>
            <person name="Hauser L."/>
            <person name="Kyrpides N."/>
            <person name="Ivanova N."/>
            <person name="Pagani I."/>
            <person name="Kitzmiller T."/>
            <person name="Lynd L."/>
            <person name="Izquierdo J."/>
            <person name="Woyke T."/>
        </authorList>
    </citation>
    <scope>NUCLEOTIDE SEQUENCE [LARGE SCALE GENOMIC DNA]</scope>
    <source>
        <strain evidence="9">DSM 19732 / NBRC 101661 / EBR45</strain>
    </source>
</reference>
<comment type="similarity">
    <text evidence="1">Belongs to the sigma-70 factor family. ECF subfamily.</text>
</comment>
<dbReference type="Gene3D" id="1.10.10.10">
    <property type="entry name" value="Winged helix-like DNA-binding domain superfamily/Winged helix DNA-binding domain"/>
    <property type="match status" value="1"/>
</dbReference>
<dbReference type="InterPro" id="IPR013325">
    <property type="entry name" value="RNA_pol_sigma_r2"/>
</dbReference>
<dbReference type="SUPFAM" id="SSF88659">
    <property type="entry name" value="Sigma3 and sigma4 domains of RNA polymerase sigma factors"/>
    <property type="match status" value="1"/>
</dbReference>
<keyword evidence="4" id="KW-0238">DNA-binding</keyword>
<keyword evidence="3" id="KW-0731">Sigma factor</keyword>
<dbReference type="PANTHER" id="PTHR43133:SF51">
    <property type="entry name" value="RNA POLYMERASE SIGMA FACTOR"/>
    <property type="match status" value="1"/>
</dbReference>
<keyword evidence="5" id="KW-0804">Transcription</keyword>
<keyword evidence="2" id="KW-0805">Transcription regulation</keyword>
<evidence type="ECO:0000256" key="1">
    <source>
        <dbReference type="ARBA" id="ARBA00010641"/>
    </source>
</evidence>